<reference evidence="11 12" key="1">
    <citation type="submission" date="2018-10" db="EMBL/GenBank/DDBJ databases">
        <title>Draft genome sequence of Bacillus salarius IM0101, isolated from a hypersaline soil in Inner Mongolia, China.</title>
        <authorList>
            <person name="Yamprayoonswat W."/>
            <person name="Boonvisut S."/>
            <person name="Jumpathong W."/>
            <person name="Sittihan S."/>
            <person name="Ruangsuj P."/>
            <person name="Wanthongcharoen S."/>
            <person name="Thongpramul N."/>
            <person name="Pimmason S."/>
            <person name="Yu B."/>
            <person name="Yasawong M."/>
        </authorList>
    </citation>
    <scope>NUCLEOTIDE SEQUENCE [LARGE SCALE GENOMIC DNA]</scope>
    <source>
        <strain evidence="11 12">IM0101</strain>
    </source>
</reference>
<evidence type="ECO:0000256" key="9">
    <source>
        <dbReference type="PIRSR" id="PIRSR006615-1"/>
    </source>
</evidence>
<feature type="binding site" evidence="9">
    <location>
        <position position="298"/>
    </location>
    <ligand>
        <name>Zn(2+)</name>
        <dbReference type="ChEBI" id="CHEBI:29105"/>
        <note>catalytic</note>
    </ligand>
</feature>
<dbReference type="PIRSF" id="PIRSF006615">
    <property type="entry name" value="Zn_crbxpep_Taq"/>
    <property type="match status" value="1"/>
</dbReference>
<dbReference type="EC" id="3.4.17.19" evidence="8"/>
<sequence length="504" mass="58296">MTKTIIQTEKDFKELMQKMSSYEQALGLLQWDARTKAPKKGADQRSEVIGSLSTELFKLKTSEETGRLLEEILQADKDVVSNVTRQSAKELKKEYDRSIKIPEDEFREYSILTAKSESIWEEAKEQNDFEMFRPYLEKIVQFSRKFADYWGYEGHPYNALLEDFEPGMTVDTLDQVFSRLRDGLIPLVEGVTSSSNKPQTDFIFRSFPKDNQKQFSSEILSQMTYDFEAGRLDETVHPFAIGLNPKDVRVTTKYDENDFRTAVFGTIHEGGHALYEQNLPEELAGTVLSDGTSMGIHESQSLFWENFVGRNKKFWENNYDLLQSYSNGQFKDVNLDQFYHAINEAKPSLIRIEADEMTYSLHIILRYEIEKGLINGDIEVADLPKVWNEKMEEYLGVIPPNDSQGVLQDVHWSFGAFGYFPSYALGYIYAAQLHQAMRKEIPEFDQLCQKGELSSIREWLTKNVHQYGRMKSPAAIIKDATGESINPEHLLHYLSEKYKPLYQF</sequence>
<dbReference type="PROSITE" id="PS52034">
    <property type="entry name" value="PEPTIDASE_M32"/>
    <property type="match status" value="1"/>
</dbReference>
<keyword evidence="5 8" id="KW-0482">Metalloprotease</keyword>
<evidence type="ECO:0000256" key="2">
    <source>
        <dbReference type="ARBA" id="ARBA00022670"/>
    </source>
</evidence>
<feature type="active site" description="Proton donor/acceptor" evidence="10">
    <location>
        <position position="269"/>
    </location>
</feature>
<dbReference type="PANTHER" id="PTHR34217:SF1">
    <property type="entry name" value="CARBOXYPEPTIDASE 1"/>
    <property type="match status" value="1"/>
</dbReference>
<dbReference type="FunFam" id="1.10.1370.30:FF:000003">
    <property type="entry name" value="Thermostable carboxypeptidase 1"/>
    <property type="match status" value="1"/>
</dbReference>
<dbReference type="Gene3D" id="1.10.1370.30">
    <property type="match status" value="1"/>
</dbReference>
<dbReference type="PANTHER" id="PTHR34217">
    <property type="entry name" value="METAL-DEPENDENT CARBOXYPEPTIDASE"/>
    <property type="match status" value="1"/>
</dbReference>
<comment type="similarity">
    <text evidence="7 8">Belongs to the peptidase M32 family.</text>
</comment>
<comment type="catalytic activity">
    <reaction evidence="6 8">
        <text>Release of a C-terminal amino acid with broad specificity, except for -Pro.</text>
        <dbReference type="EC" id="3.4.17.19"/>
    </reaction>
</comment>
<proteinExistence type="inferred from homology"/>
<comment type="function">
    <text evidence="8">Broad specificity carboxypetidase that releases amino acids sequentially from the C-terminus, including neutral, aromatic, polar and basic residues.</text>
</comment>
<dbReference type="RefSeq" id="WP_125561769.1">
    <property type="nucleotide sequence ID" value="NZ_RBVX01000050.1"/>
</dbReference>
<dbReference type="InterPro" id="IPR001333">
    <property type="entry name" value="Peptidase_M32_Taq"/>
</dbReference>
<evidence type="ECO:0000256" key="1">
    <source>
        <dbReference type="ARBA" id="ARBA00022645"/>
    </source>
</evidence>
<evidence type="ECO:0000256" key="3">
    <source>
        <dbReference type="ARBA" id="ARBA00022723"/>
    </source>
</evidence>
<dbReference type="GO" id="GO:0004181">
    <property type="term" value="F:metallocarboxypeptidase activity"/>
    <property type="evidence" value="ECO:0007669"/>
    <property type="project" value="UniProtKB-UniRule"/>
</dbReference>
<keyword evidence="2 8" id="KW-0645">Protease</keyword>
<comment type="cofactor">
    <cofactor evidence="9">
        <name>Zn(2+)</name>
        <dbReference type="ChEBI" id="CHEBI:29105"/>
    </cofactor>
    <text evidence="9">Binds 1 zinc ion per subunit.</text>
</comment>
<keyword evidence="1 8" id="KW-0121">Carboxypeptidase</keyword>
<evidence type="ECO:0000256" key="4">
    <source>
        <dbReference type="ARBA" id="ARBA00022801"/>
    </source>
</evidence>
<evidence type="ECO:0000256" key="5">
    <source>
        <dbReference type="ARBA" id="ARBA00023049"/>
    </source>
</evidence>
<name>A0A3R9PYI3_9BACI</name>
<keyword evidence="4 8" id="KW-0378">Hydrolase</keyword>
<dbReference type="PRINTS" id="PR00998">
    <property type="entry name" value="CRBOXYPTASET"/>
</dbReference>
<comment type="caution">
    <text evidence="11">The sequence shown here is derived from an EMBL/GenBank/DDBJ whole genome shotgun (WGS) entry which is preliminary data.</text>
</comment>
<feature type="binding site" evidence="9">
    <location>
        <position position="272"/>
    </location>
    <ligand>
        <name>Zn(2+)</name>
        <dbReference type="ChEBI" id="CHEBI:29105"/>
        <note>catalytic</note>
    </ligand>
</feature>
<dbReference type="CDD" id="cd06460">
    <property type="entry name" value="M32_Taq"/>
    <property type="match status" value="1"/>
</dbReference>
<dbReference type="Proteomes" id="UP000275076">
    <property type="component" value="Unassembled WGS sequence"/>
</dbReference>
<dbReference type="OrthoDB" id="9772308at2"/>
<evidence type="ECO:0000256" key="6">
    <source>
        <dbReference type="ARBA" id="ARBA00052755"/>
    </source>
</evidence>
<organism evidence="11 12">
    <name type="scientific">Salibacterium salarium</name>
    <dbReference type="NCBI Taxonomy" id="284579"/>
    <lineage>
        <taxon>Bacteria</taxon>
        <taxon>Bacillati</taxon>
        <taxon>Bacillota</taxon>
        <taxon>Bacilli</taxon>
        <taxon>Bacillales</taxon>
        <taxon>Bacillaceae</taxon>
    </lineage>
</organism>
<dbReference type="EMBL" id="RBVX01000050">
    <property type="protein sequence ID" value="RSL29819.1"/>
    <property type="molecule type" value="Genomic_DNA"/>
</dbReference>
<keyword evidence="12" id="KW-1185">Reference proteome</keyword>
<evidence type="ECO:0000313" key="11">
    <source>
        <dbReference type="EMBL" id="RSL29819.1"/>
    </source>
</evidence>
<feature type="binding site" evidence="9">
    <location>
        <position position="268"/>
    </location>
    <ligand>
        <name>Zn(2+)</name>
        <dbReference type="ChEBI" id="CHEBI:29105"/>
        <note>catalytic</note>
    </ligand>
</feature>
<dbReference type="AlphaFoldDB" id="A0A3R9PYI3"/>
<accession>A0A3R9PYI3</accession>
<evidence type="ECO:0000256" key="7">
    <source>
        <dbReference type="ARBA" id="ARBA00061580"/>
    </source>
</evidence>
<keyword evidence="9" id="KW-0862">Zinc</keyword>
<evidence type="ECO:0000256" key="10">
    <source>
        <dbReference type="PIRSR" id="PIRSR006615-2"/>
    </source>
</evidence>
<evidence type="ECO:0000256" key="8">
    <source>
        <dbReference type="PIRNR" id="PIRNR006615"/>
    </source>
</evidence>
<evidence type="ECO:0000313" key="12">
    <source>
        <dbReference type="Proteomes" id="UP000275076"/>
    </source>
</evidence>
<gene>
    <name evidence="11" type="ORF">D7Z54_29135</name>
</gene>
<dbReference type="GO" id="GO:0008270">
    <property type="term" value="F:zinc ion binding"/>
    <property type="evidence" value="ECO:0007669"/>
    <property type="project" value="UniProtKB-ARBA"/>
</dbReference>
<keyword evidence="3 8" id="KW-0479">Metal-binding</keyword>
<dbReference type="GO" id="GO:0006508">
    <property type="term" value="P:proteolysis"/>
    <property type="evidence" value="ECO:0007669"/>
    <property type="project" value="UniProtKB-UniRule"/>
</dbReference>
<dbReference type="SUPFAM" id="SSF55486">
    <property type="entry name" value="Metalloproteases ('zincins'), catalytic domain"/>
    <property type="match status" value="1"/>
</dbReference>
<protein>
    <recommendedName>
        <fullName evidence="8">Metal-dependent carboxypeptidase</fullName>
        <ecNumber evidence="8">3.4.17.19</ecNumber>
    </recommendedName>
</protein>
<dbReference type="Pfam" id="PF02074">
    <property type="entry name" value="Peptidase_M32"/>
    <property type="match status" value="1"/>
</dbReference>